<protein>
    <submittedName>
        <fullName evidence="2">Uncharacterized LOC109531848</fullName>
    </submittedName>
</protein>
<dbReference type="AlphaFoldDB" id="A0A3Q2YXN7"/>
<dbReference type="Ensembl" id="ENSHCOT00000011325.1">
    <property type="protein sequence ID" value="ENSHCOP00000018412.1"/>
    <property type="gene ID" value="ENSHCOG00000002933.1"/>
</dbReference>
<dbReference type="GeneTree" id="ENSGT00730000111690"/>
<dbReference type="OrthoDB" id="8446997at2759"/>
<feature type="signal peptide" evidence="1">
    <location>
        <begin position="1"/>
        <end position="23"/>
    </location>
</feature>
<reference evidence="2" key="1">
    <citation type="submission" date="2025-08" db="UniProtKB">
        <authorList>
            <consortium name="Ensembl"/>
        </authorList>
    </citation>
    <scope>IDENTIFICATION</scope>
</reference>
<reference evidence="2" key="2">
    <citation type="submission" date="2025-09" db="UniProtKB">
        <authorList>
            <consortium name="Ensembl"/>
        </authorList>
    </citation>
    <scope>IDENTIFICATION</scope>
</reference>
<dbReference type="GeneID" id="109531848"/>
<dbReference type="RefSeq" id="XP_019751935.1">
    <property type="nucleotide sequence ID" value="XM_019896376.1"/>
</dbReference>
<dbReference type="PANTHER" id="PTHR38706">
    <property type="entry name" value="SI:CH211-198C19.1-RELATED"/>
    <property type="match status" value="1"/>
</dbReference>
<proteinExistence type="predicted"/>
<keyword evidence="3" id="KW-1185">Reference proteome</keyword>
<evidence type="ECO:0000256" key="1">
    <source>
        <dbReference type="SAM" id="SignalP"/>
    </source>
</evidence>
<dbReference type="OMA" id="RYRYFTV"/>
<organism evidence="2 3">
    <name type="scientific">Hippocampus comes</name>
    <name type="common">Tiger tail seahorse</name>
    <dbReference type="NCBI Taxonomy" id="109280"/>
    <lineage>
        <taxon>Eukaryota</taxon>
        <taxon>Metazoa</taxon>
        <taxon>Chordata</taxon>
        <taxon>Craniata</taxon>
        <taxon>Vertebrata</taxon>
        <taxon>Euteleostomi</taxon>
        <taxon>Actinopterygii</taxon>
        <taxon>Neopterygii</taxon>
        <taxon>Teleostei</taxon>
        <taxon>Neoteleostei</taxon>
        <taxon>Acanthomorphata</taxon>
        <taxon>Syngnathiaria</taxon>
        <taxon>Syngnathiformes</taxon>
        <taxon>Syngnathoidei</taxon>
        <taxon>Syngnathidae</taxon>
        <taxon>Hippocampus</taxon>
    </lineage>
</organism>
<sequence>MTMSGGLALCCAALLLSIASVCAVQRLNTINDLKKVNFGQAVPKHSLVLLHWFANIIDIDNNDVIRLPFDPNLGTYGSHHYGNYERMLNPLPRGNIRYRYYTVGNLNQGQSDLPDYVLNPPNAAYQGRNRDRIIFRVREHDTRWQNGETVDEVYITQHYENSNEGTRYDPAHTYQITINLLRQIREFSVEDNQSNSLTELREDFGSNIDDSQLRSLKITWRELACLGLLLYMVLEEKYQRHNKPRPAAKRNAQPHCVVDIPENRENHHDVLKSWRESYGGGGTQLEVTTESKGKAGILWRGVPKQRLKERVMVVLYKDNNAQEAMYSHVIASDLGQVNTSVPLNVGLQARLHKTKKKFCFWTVPAEEICRGEEIRNPEKVRIHGYDASLQLFVKDGKACARLFVNRAFENWKTEFKRSWVGFYANSNKSTKEYEWWRWQWATKFKPASSPHDHDHDVYEYHSGMAIAPGVQARFILRNDIVMAQTSSWS</sequence>
<feature type="chain" id="PRO_5018642983" evidence="1">
    <location>
        <begin position="24"/>
        <end position="489"/>
    </location>
</feature>
<evidence type="ECO:0000313" key="3">
    <source>
        <dbReference type="Proteomes" id="UP000264820"/>
    </source>
</evidence>
<dbReference type="PANTHER" id="PTHR38706:SF2">
    <property type="match status" value="1"/>
</dbReference>
<keyword evidence="1" id="KW-0732">Signal</keyword>
<accession>A0A3Q2YXN7</accession>
<name>A0A3Q2YXN7_HIPCM</name>
<dbReference type="Proteomes" id="UP000264820">
    <property type="component" value="Unplaced"/>
</dbReference>
<evidence type="ECO:0000313" key="2">
    <source>
        <dbReference type="Ensembl" id="ENSHCOP00000018412.1"/>
    </source>
</evidence>